<dbReference type="GO" id="GO:0009318">
    <property type="term" value="C:exodeoxyribonuclease VII complex"/>
    <property type="evidence" value="ECO:0007669"/>
    <property type="project" value="InterPro"/>
</dbReference>
<dbReference type="SUPFAM" id="SSF116842">
    <property type="entry name" value="XseB-like"/>
    <property type="match status" value="1"/>
</dbReference>
<proteinExistence type="predicted"/>
<dbReference type="GO" id="GO:0006308">
    <property type="term" value="P:DNA catabolic process"/>
    <property type="evidence" value="ECO:0007669"/>
    <property type="project" value="InterPro"/>
</dbReference>
<organism evidence="2 3">
    <name type="scientific">Prochlorococcus marinus str. PAC1</name>
    <dbReference type="NCBI Taxonomy" id="59924"/>
    <lineage>
        <taxon>Bacteria</taxon>
        <taxon>Bacillati</taxon>
        <taxon>Cyanobacteriota</taxon>
        <taxon>Cyanophyceae</taxon>
        <taxon>Synechococcales</taxon>
        <taxon>Prochlorococcaceae</taxon>
        <taxon>Prochlorococcus</taxon>
    </lineage>
</organism>
<protein>
    <recommendedName>
        <fullName evidence="4">50S ribosomal protein L29</fullName>
    </recommendedName>
</protein>
<evidence type="ECO:0000256" key="1">
    <source>
        <dbReference type="SAM" id="Coils"/>
    </source>
</evidence>
<dbReference type="EMBL" id="JNAX01000012">
    <property type="protein sequence ID" value="KGG20325.1"/>
    <property type="molecule type" value="Genomic_DNA"/>
</dbReference>
<gene>
    <name evidence="2" type="ORF">EV03_1287</name>
</gene>
<dbReference type="GO" id="GO:0008855">
    <property type="term" value="F:exodeoxyribonuclease VII activity"/>
    <property type="evidence" value="ECO:0007669"/>
    <property type="project" value="InterPro"/>
</dbReference>
<name>A0A0A2C5Z8_PROMR</name>
<sequence>MLNKKMKSPTEEEFEESIKELSEYKNRLEKEVVTISQKLKIPQRKIESIVNSHQELNKIKIILSKLYKQKENATSNLLL</sequence>
<comment type="caution">
    <text evidence="2">The sequence shown here is derived from an EMBL/GenBank/DDBJ whole genome shotgun (WGS) entry which is preliminary data.</text>
</comment>
<evidence type="ECO:0000313" key="2">
    <source>
        <dbReference type="EMBL" id="KGG20325.1"/>
    </source>
</evidence>
<dbReference type="InterPro" id="IPR037004">
    <property type="entry name" value="Exonuc_VII_ssu_sf"/>
</dbReference>
<reference evidence="3" key="1">
    <citation type="journal article" date="2014" name="Sci. Data">
        <title>Genomes of diverse isolates of the marine cyanobacterium Prochlorococcus.</title>
        <authorList>
            <person name="Biller S."/>
            <person name="Berube P."/>
            <person name="Thompson J."/>
            <person name="Kelly L."/>
            <person name="Roggensack S."/>
            <person name="Awad L."/>
            <person name="Roache-Johnson K."/>
            <person name="Ding H."/>
            <person name="Giovannoni S.J."/>
            <person name="Moore L.R."/>
            <person name="Chisholm S.W."/>
        </authorList>
    </citation>
    <scope>NUCLEOTIDE SEQUENCE [LARGE SCALE GENOMIC DNA]</scope>
    <source>
        <strain evidence="3">PAC1</strain>
    </source>
</reference>
<dbReference type="AlphaFoldDB" id="A0A0A2C5Z8"/>
<evidence type="ECO:0008006" key="4">
    <source>
        <dbReference type="Google" id="ProtNLM"/>
    </source>
</evidence>
<evidence type="ECO:0000313" key="3">
    <source>
        <dbReference type="Proteomes" id="UP000030392"/>
    </source>
</evidence>
<dbReference type="Proteomes" id="UP000030392">
    <property type="component" value="Unassembled WGS sequence"/>
</dbReference>
<keyword evidence="1" id="KW-0175">Coiled coil</keyword>
<feature type="coiled-coil region" evidence="1">
    <location>
        <begin position="11"/>
        <end position="38"/>
    </location>
</feature>
<accession>A0A0A2C5Z8</accession>